<keyword evidence="5 10" id="KW-0812">Transmembrane</keyword>
<dbReference type="NCBIfam" id="TIGR00797">
    <property type="entry name" value="matE"/>
    <property type="match status" value="1"/>
</dbReference>
<protein>
    <recommendedName>
        <fullName evidence="9">Multidrug-efflux transporter</fullName>
    </recommendedName>
</protein>
<feature type="transmembrane region" description="Helical" evidence="10">
    <location>
        <begin position="250"/>
        <end position="267"/>
    </location>
</feature>
<evidence type="ECO:0000256" key="9">
    <source>
        <dbReference type="ARBA" id="ARBA00031636"/>
    </source>
</evidence>
<keyword evidence="12" id="KW-1185">Reference proteome</keyword>
<proteinExistence type="predicted"/>
<evidence type="ECO:0000256" key="6">
    <source>
        <dbReference type="ARBA" id="ARBA00022989"/>
    </source>
</evidence>
<sequence length="455" mass="49868">MFKDRFKKELKTTIKLAVPIIIAQLGVVLMGVTDNVMVGRLLGKVPLGASGIANSIAFLISSLAVGGMSVVAPMVSKYYAEKDSSGLKELYVSTLWVTGIFSVVLTGMGYVAYANFQWFQQPDIINQTSSDFLWILILSNIPLYFFISLKQFSDGLSKAKIAMVITTFGLGFNIIVNYFLITGTAWWAPMGLLGAAYATFLTRILMAVLLFVYFKYSKSFSHYFSHLSFTFNKGLVSEILKRSIPGGSQFFFEIAAFSFAVIMMGWISETALAAHQIAINIASTTYMMATGISFAGGIRVGEAWGQRSPKGIRTAGYASYFLVLAFMGISMMLILLFDNALLGFYIDDQEVITAALPLLAIAAFFQLSDGFQVVGLGVLRGLSDIKIPTIITFVAYWCVALPLGYFLGFKFGFKAQGIWWGLLVGLSLSGVFLYARFNNLTSSAALRRRFVTGAK</sequence>
<dbReference type="InterPro" id="IPR050222">
    <property type="entry name" value="MATE_MdtK"/>
</dbReference>
<gene>
    <name evidence="11" type="ORF">ACFOOI_11080</name>
</gene>
<keyword evidence="2" id="KW-0813">Transport</keyword>
<feature type="transmembrane region" description="Helical" evidence="10">
    <location>
        <begin position="187"/>
        <end position="214"/>
    </location>
</feature>
<keyword evidence="8 10" id="KW-0472">Membrane</keyword>
<feature type="transmembrane region" description="Helical" evidence="10">
    <location>
        <begin position="132"/>
        <end position="149"/>
    </location>
</feature>
<evidence type="ECO:0000256" key="5">
    <source>
        <dbReference type="ARBA" id="ARBA00022692"/>
    </source>
</evidence>
<reference evidence="12" key="1">
    <citation type="journal article" date="2019" name="Int. J. Syst. Evol. Microbiol.">
        <title>The Global Catalogue of Microorganisms (GCM) 10K type strain sequencing project: providing services to taxonomists for standard genome sequencing and annotation.</title>
        <authorList>
            <consortium name="The Broad Institute Genomics Platform"/>
            <consortium name="The Broad Institute Genome Sequencing Center for Infectious Disease"/>
            <person name="Wu L."/>
            <person name="Ma J."/>
        </authorList>
    </citation>
    <scope>NUCLEOTIDE SEQUENCE [LARGE SCALE GENOMIC DNA]</scope>
    <source>
        <strain evidence="12">CECT 7956</strain>
    </source>
</reference>
<evidence type="ECO:0000256" key="3">
    <source>
        <dbReference type="ARBA" id="ARBA00022449"/>
    </source>
</evidence>
<feature type="transmembrane region" description="Helical" evidence="10">
    <location>
        <begin position="390"/>
        <end position="411"/>
    </location>
</feature>
<dbReference type="CDD" id="cd13131">
    <property type="entry name" value="MATE_NorM_like"/>
    <property type="match status" value="1"/>
</dbReference>
<evidence type="ECO:0000256" key="2">
    <source>
        <dbReference type="ARBA" id="ARBA00022448"/>
    </source>
</evidence>
<evidence type="ECO:0000256" key="8">
    <source>
        <dbReference type="ARBA" id="ARBA00023136"/>
    </source>
</evidence>
<evidence type="ECO:0000256" key="7">
    <source>
        <dbReference type="ARBA" id="ARBA00023065"/>
    </source>
</evidence>
<keyword evidence="3" id="KW-0050">Antiport</keyword>
<evidence type="ECO:0000256" key="1">
    <source>
        <dbReference type="ARBA" id="ARBA00004651"/>
    </source>
</evidence>
<feature type="transmembrane region" description="Helical" evidence="10">
    <location>
        <begin position="161"/>
        <end position="181"/>
    </location>
</feature>
<dbReference type="Proteomes" id="UP001595616">
    <property type="component" value="Unassembled WGS sequence"/>
</dbReference>
<feature type="transmembrane region" description="Helical" evidence="10">
    <location>
        <begin position="52"/>
        <end position="78"/>
    </location>
</feature>
<evidence type="ECO:0000256" key="10">
    <source>
        <dbReference type="SAM" id="Phobius"/>
    </source>
</evidence>
<dbReference type="PANTHER" id="PTHR43298:SF2">
    <property type="entry name" value="FMN_FAD EXPORTER YEEO-RELATED"/>
    <property type="match status" value="1"/>
</dbReference>
<dbReference type="PANTHER" id="PTHR43298">
    <property type="entry name" value="MULTIDRUG RESISTANCE PROTEIN NORM-RELATED"/>
    <property type="match status" value="1"/>
</dbReference>
<dbReference type="Pfam" id="PF01554">
    <property type="entry name" value="MatE"/>
    <property type="match status" value="2"/>
</dbReference>
<feature type="transmembrane region" description="Helical" evidence="10">
    <location>
        <begin position="273"/>
        <end position="296"/>
    </location>
</feature>
<organism evidence="11 12">
    <name type="scientific">Lacihabitans lacunae</name>
    <dbReference type="NCBI Taxonomy" id="1028214"/>
    <lineage>
        <taxon>Bacteria</taxon>
        <taxon>Pseudomonadati</taxon>
        <taxon>Bacteroidota</taxon>
        <taxon>Cytophagia</taxon>
        <taxon>Cytophagales</taxon>
        <taxon>Leadbetterellaceae</taxon>
        <taxon>Lacihabitans</taxon>
    </lineage>
</organism>
<evidence type="ECO:0000256" key="4">
    <source>
        <dbReference type="ARBA" id="ARBA00022475"/>
    </source>
</evidence>
<dbReference type="InterPro" id="IPR048279">
    <property type="entry name" value="MdtK-like"/>
</dbReference>
<dbReference type="RefSeq" id="WP_379837998.1">
    <property type="nucleotide sequence ID" value="NZ_JBHRYQ010000001.1"/>
</dbReference>
<dbReference type="InterPro" id="IPR002528">
    <property type="entry name" value="MATE_fam"/>
</dbReference>
<dbReference type="EMBL" id="JBHRYQ010000001">
    <property type="protein sequence ID" value="MFC3811199.1"/>
    <property type="molecule type" value="Genomic_DNA"/>
</dbReference>
<feature type="transmembrane region" description="Helical" evidence="10">
    <location>
        <begin position="317"/>
        <end position="337"/>
    </location>
</feature>
<dbReference type="PIRSF" id="PIRSF006603">
    <property type="entry name" value="DinF"/>
    <property type="match status" value="1"/>
</dbReference>
<evidence type="ECO:0000313" key="11">
    <source>
        <dbReference type="EMBL" id="MFC3811199.1"/>
    </source>
</evidence>
<name>A0ABV7YVJ1_9BACT</name>
<comment type="caution">
    <text evidence="11">The sequence shown here is derived from an EMBL/GenBank/DDBJ whole genome shotgun (WGS) entry which is preliminary data.</text>
</comment>
<accession>A0ABV7YVJ1</accession>
<keyword evidence="6 10" id="KW-1133">Transmembrane helix</keyword>
<keyword evidence="7" id="KW-0406">Ion transport</keyword>
<feature type="transmembrane region" description="Helical" evidence="10">
    <location>
        <begin position="417"/>
        <end position="437"/>
    </location>
</feature>
<keyword evidence="4" id="KW-1003">Cell membrane</keyword>
<feature type="transmembrane region" description="Helical" evidence="10">
    <location>
        <begin position="357"/>
        <end position="378"/>
    </location>
</feature>
<comment type="subcellular location">
    <subcellularLocation>
        <location evidence="1">Cell membrane</location>
        <topology evidence="1">Multi-pass membrane protein</topology>
    </subcellularLocation>
</comment>
<feature type="transmembrane region" description="Helical" evidence="10">
    <location>
        <begin position="12"/>
        <end position="32"/>
    </location>
</feature>
<feature type="transmembrane region" description="Helical" evidence="10">
    <location>
        <begin position="90"/>
        <end position="112"/>
    </location>
</feature>
<evidence type="ECO:0000313" key="12">
    <source>
        <dbReference type="Proteomes" id="UP001595616"/>
    </source>
</evidence>